<comment type="similarity">
    <text evidence="2">In the N-terminal section; belongs to the N-acetylglucosamine-1-phosphate uridyltransferase family.</text>
</comment>
<dbReference type="SUPFAM" id="SSF51161">
    <property type="entry name" value="Trimeric LpxA-like enzymes"/>
    <property type="match status" value="1"/>
</dbReference>
<evidence type="ECO:0000313" key="6">
    <source>
        <dbReference type="EMBL" id="WKN37200.1"/>
    </source>
</evidence>
<sequence length="202" mass="21929">MIDLSQYIASFPSLLDSVKANLPWLITAHLKEVLISAMAELSPHHFIIENGIAIHQSAVIERNVMLKAPMIIQADCFIGANAYFREGVFLDKNVKIGPGAEIKSSIICSNTSIAHFNYIGNSIIGSHVNFEAGSIAANHYNERTDKTIDVLVDGQRIATGVHKFGSLVGDHAKIGANAVLSPGTILKMNSIVKRLELVEQLK</sequence>
<keyword evidence="4" id="KW-0012">Acyltransferase</keyword>
<dbReference type="PANTHER" id="PTHR43584:SF8">
    <property type="entry name" value="N-ACETYLMURAMATE ALPHA-1-PHOSPHATE URIDYLYLTRANSFERASE"/>
    <property type="match status" value="1"/>
</dbReference>
<evidence type="ECO:0000256" key="1">
    <source>
        <dbReference type="ARBA" id="ARBA00007707"/>
    </source>
</evidence>
<evidence type="ECO:0000256" key="3">
    <source>
        <dbReference type="ARBA" id="ARBA00022679"/>
    </source>
</evidence>
<keyword evidence="3" id="KW-0808">Transferase</keyword>
<dbReference type="InterPro" id="IPR011004">
    <property type="entry name" value="Trimer_LpxA-like_sf"/>
</dbReference>
<dbReference type="EMBL" id="CP120682">
    <property type="protein sequence ID" value="WKN37200.1"/>
    <property type="molecule type" value="Genomic_DNA"/>
</dbReference>
<reference evidence="6" key="1">
    <citation type="journal article" date="2023" name="Comput. Struct. Biotechnol. J.">
        <title>Discovery of a novel marine Bacteroidetes with a rich repertoire of carbohydrate-active enzymes.</title>
        <authorList>
            <person name="Chen B."/>
            <person name="Liu G."/>
            <person name="Chen Q."/>
            <person name="Wang H."/>
            <person name="Liu L."/>
            <person name="Tang K."/>
        </authorList>
    </citation>
    <scope>NUCLEOTIDE SEQUENCE</scope>
    <source>
        <strain evidence="6">TK19036</strain>
    </source>
</reference>
<gene>
    <name evidence="6" type="ORF">K4G66_00570</name>
</gene>
<dbReference type="AlphaFoldDB" id="A0AA49GR54"/>
<proteinExistence type="inferred from homology"/>
<protein>
    <submittedName>
        <fullName evidence="6">DapH/DapD/GlmU-related protein</fullName>
    </submittedName>
</protein>
<evidence type="ECO:0000256" key="2">
    <source>
        <dbReference type="ARBA" id="ARBA00007947"/>
    </source>
</evidence>
<comment type="similarity">
    <text evidence="1">In the C-terminal section; belongs to the transferase hexapeptide repeat family.</text>
</comment>
<organism evidence="6">
    <name type="scientific">Roseihalotalea indica</name>
    <dbReference type="NCBI Taxonomy" id="2867963"/>
    <lineage>
        <taxon>Bacteria</taxon>
        <taxon>Pseudomonadati</taxon>
        <taxon>Bacteroidota</taxon>
        <taxon>Cytophagia</taxon>
        <taxon>Cytophagales</taxon>
        <taxon>Catalimonadaceae</taxon>
        <taxon>Roseihalotalea</taxon>
    </lineage>
</organism>
<dbReference type="Gene3D" id="2.160.10.10">
    <property type="entry name" value="Hexapeptide repeat proteins"/>
    <property type="match status" value="1"/>
</dbReference>
<accession>A0AA49GR54</accession>
<dbReference type="InterPro" id="IPR056729">
    <property type="entry name" value="GMPPB_C"/>
</dbReference>
<dbReference type="Pfam" id="PF14602">
    <property type="entry name" value="Hexapep_2"/>
    <property type="match status" value="1"/>
</dbReference>
<evidence type="ECO:0000256" key="4">
    <source>
        <dbReference type="ARBA" id="ARBA00023315"/>
    </source>
</evidence>
<dbReference type="InterPro" id="IPR050065">
    <property type="entry name" value="GlmU-like"/>
</dbReference>
<reference evidence="6" key="2">
    <citation type="journal article" date="2024" name="Antonie Van Leeuwenhoek">
        <title>Roseihalotalea indica gen. nov., sp. nov., a halophilic Bacteroidetes from mesopelagic Southwest Indian Ocean with higher carbohydrate metabolic potential.</title>
        <authorList>
            <person name="Chen B."/>
            <person name="Zhang M."/>
            <person name="Lin D."/>
            <person name="Ye J."/>
            <person name="Tang K."/>
        </authorList>
    </citation>
    <scope>NUCLEOTIDE SEQUENCE</scope>
    <source>
        <strain evidence="6">TK19036</strain>
    </source>
</reference>
<dbReference type="GO" id="GO:0016746">
    <property type="term" value="F:acyltransferase activity"/>
    <property type="evidence" value="ECO:0007669"/>
    <property type="project" value="UniProtKB-KW"/>
</dbReference>
<dbReference type="PANTHER" id="PTHR43584">
    <property type="entry name" value="NUCLEOTIDYL TRANSFERASE"/>
    <property type="match status" value="1"/>
</dbReference>
<evidence type="ECO:0000259" key="5">
    <source>
        <dbReference type="Pfam" id="PF25087"/>
    </source>
</evidence>
<dbReference type="Pfam" id="PF25087">
    <property type="entry name" value="GMPPB_C"/>
    <property type="match status" value="1"/>
</dbReference>
<dbReference type="InterPro" id="IPR001451">
    <property type="entry name" value="Hexapep"/>
</dbReference>
<dbReference type="GO" id="GO:0016779">
    <property type="term" value="F:nucleotidyltransferase activity"/>
    <property type="evidence" value="ECO:0007669"/>
    <property type="project" value="UniProtKB-ARBA"/>
</dbReference>
<feature type="domain" description="Mannose-1-phosphate guanyltransferase C-terminal" evidence="5">
    <location>
        <begin position="69"/>
        <end position="131"/>
    </location>
</feature>
<name>A0AA49GR54_9BACT</name>